<dbReference type="PANTHER" id="PTHR12899">
    <property type="entry name" value="39S RIBOSOMAL PROTEIN L18, MITOCHONDRIAL"/>
    <property type="match status" value="1"/>
</dbReference>
<dbReference type="Gene3D" id="3.30.420.100">
    <property type="match status" value="1"/>
</dbReference>
<accession>A0A1F6PBY2</accession>
<evidence type="ECO:0000256" key="7">
    <source>
        <dbReference type="HAMAP-Rule" id="MF_01337"/>
    </source>
</evidence>
<reference evidence="8 9" key="1">
    <citation type="journal article" date="2016" name="Nat. Commun.">
        <title>Thousands of microbial genomes shed light on interconnected biogeochemical processes in an aquifer system.</title>
        <authorList>
            <person name="Anantharaman K."/>
            <person name="Brown C.T."/>
            <person name="Hug L.A."/>
            <person name="Sharon I."/>
            <person name="Castelle C.J."/>
            <person name="Probst A.J."/>
            <person name="Thomas B.C."/>
            <person name="Singh A."/>
            <person name="Wilkins M.J."/>
            <person name="Karaoz U."/>
            <person name="Brodie E.L."/>
            <person name="Williams K.H."/>
            <person name="Hubbard S.S."/>
            <person name="Banfield J.F."/>
        </authorList>
    </citation>
    <scope>NUCLEOTIDE SEQUENCE [LARGE SCALE GENOMIC DNA]</scope>
</reference>
<dbReference type="CDD" id="cd00432">
    <property type="entry name" value="Ribosomal_L18_L5e"/>
    <property type="match status" value="1"/>
</dbReference>
<comment type="caution">
    <text evidence="8">The sequence shown here is derived from an EMBL/GenBank/DDBJ whole genome shotgun (WGS) entry which is preliminary data.</text>
</comment>
<keyword evidence="4 7" id="KW-0689">Ribosomal protein</keyword>
<dbReference type="SUPFAM" id="SSF53137">
    <property type="entry name" value="Translational machinery components"/>
    <property type="match status" value="1"/>
</dbReference>
<dbReference type="Pfam" id="PF00861">
    <property type="entry name" value="Ribosomal_L18p"/>
    <property type="match status" value="1"/>
</dbReference>
<dbReference type="GO" id="GO:0003735">
    <property type="term" value="F:structural constituent of ribosome"/>
    <property type="evidence" value="ECO:0007669"/>
    <property type="project" value="InterPro"/>
</dbReference>
<dbReference type="GO" id="GO:0006412">
    <property type="term" value="P:translation"/>
    <property type="evidence" value="ECO:0007669"/>
    <property type="project" value="UniProtKB-UniRule"/>
</dbReference>
<keyword evidence="5 7" id="KW-0687">Ribonucleoprotein</keyword>
<sequence length="124" mass="13512">MKRSTNQIKSKLRAVRHARVRARVIGSADCPRLSVFRSLRGVVAQLIDDKKGGTLCYVDSSKLAAVKSEKYSAKISASYEAGKKLAELAQAKKIKKVVFDRGGYRYHGRVAALAEGARAGGLEF</sequence>
<evidence type="ECO:0000256" key="1">
    <source>
        <dbReference type="ARBA" id="ARBA00007116"/>
    </source>
</evidence>
<comment type="function">
    <text evidence="7">This is one of the proteins that bind and probably mediate the attachment of the 5S RNA into the large ribosomal subunit, where it forms part of the central protuberance.</text>
</comment>
<evidence type="ECO:0000313" key="9">
    <source>
        <dbReference type="Proteomes" id="UP000178254"/>
    </source>
</evidence>
<dbReference type="HAMAP" id="MF_01337_B">
    <property type="entry name" value="Ribosomal_uL18_B"/>
    <property type="match status" value="1"/>
</dbReference>
<gene>
    <name evidence="7" type="primary">rplR</name>
    <name evidence="8" type="ORF">A2538_00505</name>
</gene>
<dbReference type="GO" id="GO:0005840">
    <property type="term" value="C:ribosome"/>
    <property type="evidence" value="ECO:0007669"/>
    <property type="project" value="UniProtKB-KW"/>
</dbReference>
<evidence type="ECO:0000256" key="5">
    <source>
        <dbReference type="ARBA" id="ARBA00023274"/>
    </source>
</evidence>
<comment type="subunit">
    <text evidence="7">Part of the 50S ribosomal subunit; part of the 5S rRNA/L5/L18/L25 subcomplex. Contacts the 5S and 23S rRNAs.</text>
</comment>
<dbReference type="STRING" id="1798709.A2538_00505"/>
<dbReference type="PANTHER" id="PTHR12899:SF3">
    <property type="entry name" value="LARGE RIBOSOMAL SUBUNIT PROTEIN UL18M"/>
    <property type="match status" value="1"/>
</dbReference>
<dbReference type="InterPro" id="IPR004389">
    <property type="entry name" value="Ribosomal_uL18_bac-type"/>
</dbReference>
<dbReference type="GO" id="GO:0005737">
    <property type="term" value="C:cytoplasm"/>
    <property type="evidence" value="ECO:0007669"/>
    <property type="project" value="UniProtKB-ARBA"/>
</dbReference>
<dbReference type="GO" id="GO:1990904">
    <property type="term" value="C:ribonucleoprotein complex"/>
    <property type="evidence" value="ECO:0007669"/>
    <property type="project" value="UniProtKB-KW"/>
</dbReference>
<organism evidence="8 9">
    <name type="scientific">Candidatus Magasanikbacteria bacterium RIFOXYD2_FULL_41_14</name>
    <dbReference type="NCBI Taxonomy" id="1798709"/>
    <lineage>
        <taxon>Bacteria</taxon>
        <taxon>Candidatus Magasanikiibacteriota</taxon>
    </lineage>
</organism>
<keyword evidence="2 7" id="KW-0699">rRNA-binding</keyword>
<dbReference type="EMBL" id="MFRE01000023">
    <property type="protein sequence ID" value="OGH93671.1"/>
    <property type="molecule type" value="Genomic_DNA"/>
</dbReference>
<keyword evidence="3 7" id="KW-0694">RNA-binding</keyword>
<evidence type="ECO:0000256" key="4">
    <source>
        <dbReference type="ARBA" id="ARBA00022980"/>
    </source>
</evidence>
<comment type="similarity">
    <text evidence="1 7">Belongs to the universal ribosomal protein uL18 family.</text>
</comment>
<dbReference type="InterPro" id="IPR057268">
    <property type="entry name" value="Ribosomal_L18"/>
</dbReference>
<proteinExistence type="inferred from homology"/>
<evidence type="ECO:0000256" key="2">
    <source>
        <dbReference type="ARBA" id="ARBA00022730"/>
    </source>
</evidence>
<evidence type="ECO:0000313" key="8">
    <source>
        <dbReference type="EMBL" id="OGH93671.1"/>
    </source>
</evidence>
<evidence type="ECO:0000256" key="6">
    <source>
        <dbReference type="ARBA" id="ARBA00035197"/>
    </source>
</evidence>
<dbReference type="InterPro" id="IPR005484">
    <property type="entry name" value="Ribosomal_uL18_bac/plant/anim"/>
</dbReference>
<dbReference type="NCBIfam" id="TIGR00060">
    <property type="entry name" value="L18_bact"/>
    <property type="match status" value="1"/>
</dbReference>
<dbReference type="AlphaFoldDB" id="A0A1F6PBY2"/>
<evidence type="ECO:0000256" key="3">
    <source>
        <dbReference type="ARBA" id="ARBA00022884"/>
    </source>
</evidence>
<dbReference type="Proteomes" id="UP000178254">
    <property type="component" value="Unassembled WGS sequence"/>
</dbReference>
<dbReference type="GO" id="GO:0008097">
    <property type="term" value="F:5S rRNA binding"/>
    <property type="evidence" value="ECO:0007669"/>
    <property type="project" value="TreeGrafter"/>
</dbReference>
<name>A0A1F6PBY2_9BACT</name>
<protein>
    <recommendedName>
        <fullName evidence="6 7">Large ribosomal subunit protein uL18</fullName>
    </recommendedName>
</protein>